<comment type="caution">
    <text evidence="3">The sequence shown here is derived from an EMBL/GenBank/DDBJ whole genome shotgun (WGS) entry which is preliminary data.</text>
</comment>
<dbReference type="OrthoDB" id="1577640at2759"/>
<gene>
    <name evidence="3" type="ORF">EDB81DRAFT_767892</name>
</gene>
<keyword evidence="1" id="KW-0677">Repeat</keyword>
<dbReference type="PANTHER" id="PTHR10039:SF15">
    <property type="entry name" value="NACHT DOMAIN-CONTAINING PROTEIN"/>
    <property type="match status" value="1"/>
</dbReference>
<dbReference type="Proteomes" id="UP000738349">
    <property type="component" value="Unassembled WGS sequence"/>
</dbReference>
<sequence length="273" mass="30727">MMKSSEILDQVCTMKSRLHLGKLTQSSIVRGLRNTKISWISSLRSTTVLSKVTILEDDNPELVNGFSIQYSRRRQDDSYLGRGRQFGNTIQEMIKSVGIAYASVKSLYDKHKSKQSQPALEEISSALQSVAELYSRVFIVIDVLDEFRASDSSRVRFLAEVFELQAKSAINIFATSRFIPNITGLFEDSASLEIRARDEDVRRYLHNHMSRLPGFVRRSSELQEEVTSGIVHSVGEMYLLAKLHLESLIDKTSAKAVRSALAKLPSGSEASRY</sequence>
<dbReference type="Pfam" id="PF24883">
    <property type="entry name" value="NPHP3_N"/>
    <property type="match status" value="1"/>
</dbReference>
<dbReference type="PANTHER" id="PTHR10039">
    <property type="entry name" value="AMELOGENIN"/>
    <property type="match status" value="1"/>
</dbReference>
<feature type="domain" description="Nephrocystin 3-like N-terminal" evidence="2">
    <location>
        <begin position="109"/>
        <end position="177"/>
    </location>
</feature>
<evidence type="ECO:0000256" key="1">
    <source>
        <dbReference type="ARBA" id="ARBA00022737"/>
    </source>
</evidence>
<dbReference type="AlphaFoldDB" id="A0A9P9IBW3"/>
<evidence type="ECO:0000313" key="4">
    <source>
        <dbReference type="Proteomes" id="UP000738349"/>
    </source>
</evidence>
<dbReference type="InterPro" id="IPR056884">
    <property type="entry name" value="NPHP3-like_N"/>
</dbReference>
<evidence type="ECO:0000313" key="3">
    <source>
        <dbReference type="EMBL" id="KAH7114064.1"/>
    </source>
</evidence>
<reference evidence="3" key="1">
    <citation type="journal article" date="2021" name="Nat. Commun.">
        <title>Genetic determinants of endophytism in the Arabidopsis root mycobiome.</title>
        <authorList>
            <person name="Mesny F."/>
            <person name="Miyauchi S."/>
            <person name="Thiergart T."/>
            <person name="Pickel B."/>
            <person name="Atanasova L."/>
            <person name="Karlsson M."/>
            <person name="Huettel B."/>
            <person name="Barry K.W."/>
            <person name="Haridas S."/>
            <person name="Chen C."/>
            <person name="Bauer D."/>
            <person name="Andreopoulos W."/>
            <person name="Pangilinan J."/>
            <person name="LaButti K."/>
            <person name="Riley R."/>
            <person name="Lipzen A."/>
            <person name="Clum A."/>
            <person name="Drula E."/>
            <person name="Henrissat B."/>
            <person name="Kohler A."/>
            <person name="Grigoriev I.V."/>
            <person name="Martin F.M."/>
            <person name="Hacquard S."/>
        </authorList>
    </citation>
    <scope>NUCLEOTIDE SEQUENCE</scope>
    <source>
        <strain evidence="3">MPI-CAGE-AT-0147</strain>
    </source>
</reference>
<dbReference type="EMBL" id="JAGMUV010000033">
    <property type="protein sequence ID" value="KAH7114064.1"/>
    <property type="molecule type" value="Genomic_DNA"/>
</dbReference>
<proteinExistence type="predicted"/>
<protein>
    <recommendedName>
        <fullName evidence="2">Nephrocystin 3-like N-terminal domain-containing protein</fullName>
    </recommendedName>
</protein>
<evidence type="ECO:0000259" key="2">
    <source>
        <dbReference type="Pfam" id="PF24883"/>
    </source>
</evidence>
<keyword evidence="4" id="KW-1185">Reference proteome</keyword>
<name>A0A9P9IBW3_9HYPO</name>
<accession>A0A9P9IBW3</accession>
<organism evidence="3 4">
    <name type="scientific">Dactylonectria macrodidyma</name>
    <dbReference type="NCBI Taxonomy" id="307937"/>
    <lineage>
        <taxon>Eukaryota</taxon>
        <taxon>Fungi</taxon>
        <taxon>Dikarya</taxon>
        <taxon>Ascomycota</taxon>
        <taxon>Pezizomycotina</taxon>
        <taxon>Sordariomycetes</taxon>
        <taxon>Hypocreomycetidae</taxon>
        <taxon>Hypocreales</taxon>
        <taxon>Nectriaceae</taxon>
        <taxon>Dactylonectria</taxon>
    </lineage>
</organism>